<dbReference type="Proteomes" id="UP001469553">
    <property type="component" value="Unassembled WGS sequence"/>
</dbReference>
<sequence>MSFNCLAASCLDQPRTTSSEPCPPSITTRLTPVPQSPTTCFNYLTAPVSSVRSFIVVFPPPGRSPIIPICFLVPAHSVSPRFL</sequence>
<protein>
    <submittedName>
        <fullName evidence="1">Uncharacterized protein</fullName>
    </submittedName>
</protein>
<name>A0ABV0Y3G7_9TELE</name>
<keyword evidence="2" id="KW-1185">Reference proteome</keyword>
<evidence type="ECO:0000313" key="1">
    <source>
        <dbReference type="EMBL" id="MEQ2288225.1"/>
    </source>
</evidence>
<organism evidence="1 2">
    <name type="scientific">Ameca splendens</name>
    <dbReference type="NCBI Taxonomy" id="208324"/>
    <lineage>
        <taxon>Eukaryota</taxon>
        <taxon>Metazoa</taxon>
        <taxon>Chordata</taxon>
        <taxon>Craniata</taxon>
        <taxon>Vertebrata</taxon>
        <taxon>Euteleostomi</taxon>
        <taxon>Actinopterygii</taxon>
        <taxon>Neopterygii</taxon>
        <taxon>Teleostei</taxon>
        <taxon>Neoteleostei</taxon>
        <taxon>Acanthomorphata</taxon>
        <taxon>Ovalentaria</taxon>
        <taxon>Atherinomorphae</taxon>
        <taxon>Cyprinodontiformes</taxon>
        <taxon>Goodeidae</taxon>
        <taxon>Ameca</taxon>
    </lineage>
</organism>
<accession>A0ABV0Y3G7</accession>
<dbReference type="EMBL" id="JAHRIP010020528">
    <property type="protein sequence ID" value="MEQ2288225.1"/>
    <property type="molecule type" value="Genomic_DNA"/>
</dbReference>
<proteinExistence type="predicted"/>
<reference evidence="1 2" key="1">
    <citation type="submission" date="2021-06" db="EMBL/GenBank/DDBJ databases">
        <authorList>
            <person name="Palmer J.M."/>
        </authorList>
    </citation>
    <scope>NUCLEOTIDE SEQUENCE [LARGE SCALE GENOMIC DNA]</scope>
    <source>
        <strain evidence="1 2">AS_MEX2019</strain>
        <tissue evidence="1">Muscle</tissue>
    </source>
</reference>
<gene>
    <name evidence="1" type="ORF">AMECASPLE_020536</name>
</gene>
<comment type="caution">
    <text evidence="1">The sequence shown here is derived from an EMBL/GenBank/DDBJ whole genome shotgun (WGS) entry which is preliminary data.</text>
</comment>
<evidence type="ECO:0000313" key="2">
    <source>
        <dbReference type="Proteomes" id="UP001469553"/>
    </source>
</evidence>